<gene>
    <name evidence="2" type="ORF">SAMN04488123_12422</name>
</gene>
<dbReference type="RefSeq" id="WP_090399964.1">
    <property type="nucleotide sequence ID" value="NZ_FNEN01000024.1"/>
</dbReference>
<dbReference type="PROSITE" id="PS51186">
    <property type="entry name" value="GNAT"/>
    <property type="match status" value="1"/>
</dbReference>
<evidence type="ECO:0000313" key="2">
    <source>
        <dbReference type="EMBL" id="SDJ25839.1"/>
    </source>
</evidence>
<dbReference type="SUPFAM" id="SSF55729">
    <property type="entry name" value="Acyl-CoA N-acyltransferases (Nat)"/>
    <property type="match status" value="1"/>
</dbReference>
<proteinExistence type="predicted"/>
<feature type="domain" description="N-acetyltransferase" evidence="1">
    <location>
        <begin position="17"/>
        <end position="184"/>
    </location>
</feature>
<dbReference type="AlphaFoldDB" id="A0A1G8S9F3"/>
<dbReference type="EMBL" id="FNEN01000024">
    <property type="protein sequence ID" value="SDJ25839.1"/>
    <property type="molecule type" value="Genomic_DNA"/>
</dbReference>
<dbReference type="InterPro" id="IPR000182">
    <property type="entry name" value="GNAT_dom"/>
</dbReference>
<keyword evidence="3" id="KW-1185">Reference proteome</keyword>
<sequence>MAEVETTTFNTKNNQTYTIRTALPEDAEKLLTYNQTIIKEARFLLTTPEEFLINTEQQKASLEKLLSDPNNLALIAECNNHIIGFLDYHNGHKARVQHQGSFGMSVLPAYRAQGIGRALVHTLLDWGQNHPLIEKINLEVLAGNAPAIRLYSNLGFIEEARQRKAIKFDQQNYDDLIAMAYFLQP</sequence>
<dbReference type="GO" id="GO:0016747">
    <property type="term" value="F:acyltransferase activity, transferring groups other than amino-acyl groups"/>
    <property type="evidence" value="ECO:0007669"/>
    <property type="project" value="InterPro"/>
</dbReference>
<dbReference type="OrthoDB" id="9802340at2"/>
<dbReference type="Pfam" id="PF00583">
    <property type="entry name" value="Acetyltransf_1"/>
    <property type="match status" value="1"/>
</dbReference>
<name>A0A1G8S9F3_9BACI</name>
<evidence type="ECO:0000259" key="1">
    <source>
        <dbReference type="PROSITE" id="PS51186"/>
    </source>
</evidence>
<accession>A0A1G8S9F3</accession>
<dbReference type="PANTHER" id="PTHR43415">
    <property type="entry name" value="SPERMIDINE N(1)-ACETYLTRANSFERASE"/>
    <property type="match status" value="1"/>
</dbReference>
<reference evidence="2 3" key="1">
    <citation type="submission" date="2016-10" db="EMBL/GenBank/DDBJ databases">
        <authorList>
            <person name="de Groot N.N."/>
        </authorList>
    </citation>
    <scope>NUCLEOTIDE SEQUENCE [LARGE SCALE GENOMIC DNA]</scope>
    <source>
        <strain evidence="2 3">DSM 21771</strain>
    </source>
</reference>
<evidence type="ECO:0000313" key="3">
    <source>
        <dbReference type="Proteomes" id="UP000198853"/>
    </source>
</evidence>
<dbReference type="PANTHER" id="PTHR43415:SF3">
    <property type="entry name" value="GNAT-FAMILY ACETYLTRANSFERASE"/>
    <property type="match status" value="1"/>
</dbReference>
<dbReference type="InterPro" id="IPR016181">
    <property type="entry name" value="Acyl_CoA_acyltransferase"/>
</dbReference>
<dbReference type="Proteomes" id="UP000198853">
    <property type="component" value="Unassembled WGS sequence"/>
</dbReference>
<dbReference type="Gene3D" id="3.40.630.30">
    <property type="match status" value="1"/>
</dbReference>
<organism evidence="2 3">
    <name type="scientific">Natribacillus halophilus</name>
    <dbReference type="NCBI Taxonomy" id="549003"/>
    <lineage>
        <taxon>Bacteria</taxon>
        <taxon>Bacillati</taxon>
        <taxon>Bacillota</taxon>
        <taxon>Bacilli</taxon>
        <taxon>Bacillales</taxon>
        <taxon>Bacillaceae</taxon>
        <taxon>Natribacillus</taxon>
    </lineage>
</organism>
<dbReference type="CDD" id="cd04301">
    <property type="entry name" value="NAT_SF"/>
    <property type="match status" value="1"/>
</dbReference>
<keyword evidence="2" id="KW-0808">Transferase</keyword>
<protein>
    <submittedName>
        <fullName evidence="2">Protein N-acetyltransferase, RimJ/RimL family</fullName>
    </submittedName>
</protein>